<feature type="transmembrane region" description="Helical" evidence="10">
    <location>
        <begin position="238"/>
        <end position="259"/>
    </location>
</feature>
<dbReference type="PROSITE" id="PS50262">
    <property type="entry name" value="G_PROTEIN_RECEP_F1_2"/>
    <property type="match status" value="1"/>
</dbReference>
<evidence type="ECO:0000256" key="2">
    <source>
        <dbReference type="ARBA" id="ARBA00022475"/>
    </source>
</evidence>
<evidence type="ECO:0000256" key="1">
    <source>
        <dbReference type="ARBA" id="ARBA00004651"/>
    </source>
</evidence>
<feature type="transmembrane region" description="Helical" evidence="10">
    <location>
        <begin position="63"/>
        <end position="85"/>
    </location>
</feature>
<feature type="transmembrane region" description="Helical" evidence="10">
    <location>
        <begin position="91"/>
        <end position="119"/>
    </location>
</feature>
<dbReference type="Gene3D" id="1.20.1070.10">
    <property type="entry name" value="Rhodopsin 7-helix transmembrane proteins"/>
    <property type="match status" value="1"/>
</dbReference>
<feature type="transmembrane region" description="Helical" evidence="10">
    <location>
        <begin position="139"/>
        <end position="162"/>
    </location>
</feature>
<dbReference type="InterPro" id="IPR017452">
    <property type="entry name" value="GPCR_Rhodpsn_7TM"/>
</dbReference>
<evidence type="ECO:0000256" key="5">
    <source>
        <dbReference type="ARBA" id="ARBA00023040"/>
    </source>
</evidence>
<keyword evidence="7" id="KW-0675">Receptor</keyword>
<evidence type="ECO:0000256" key="3">
    <source>
        <dbReference type="ARBA" id="ARBA00022692"/>
    </source>
</evidence>
<dbReference type="PRINTS" id="PR00237">
    <property type="entry name" value="GPCRRHODOPSN"/>
</dbReference>
<evidence type="ECO:0000256" key="8">
    <source>
        <dbReference type="ARBA" id="ARBA00023180"/>
    </source>
</evidence>
<dbReference type="GO" id="GO:0005886">
    <property type="term" value="C:plasma membrane"/>
    <property type="evidence" value="ECO:0007669"/>
    <property type="project" value="UniProtKB-SubCell"/>
</dbReference>
<name>A0A9W2Z4X7_BIOGL</name>
<keyword evidence="9" id="KW-0807">Transducer</keyword>
<reference evidence="13" key="1">
    <citation type="submission" date="2025-08" db="UniProtKB">
        <authorList>
            <consortium name="RefSeq"/>
        </authorList>
    </citation>
    <scope>IDENTIFICATION</scope>
</reference>
<evidence type="ECO:0000256" key="4">
    <source>
        <dbReference type="ARBA" id="ARBA00022989"/>
    </source>
</evidence>
<dbReference type="SUPFAM" id="SSF81321">
    <property type="entry name" value="Family A G protein-coupled receptor-like"/>
    <property type="match status" value="1"/>
</dbReference>
<dbReference type="Proteomes" id="UP001165740">
    <property type="component" value="Chromosome 1"/>
</dbReference>
<keyword evidence="4 10" id="KW-1133">Transmembrane helix</keyword>
<evidence type="ECO:0000256" key="6">
    <source>
        <dbReference type="ARBA" id="ARBA00023136"/>
    </source>
</evidence>
<organism evidence="12 13">
    <name type="scientific">Biomphalaria glabrata</name>
    <name type="common">Bloodfluke planorb</name>
    <name type="synonym">Freshwater snail</name>
    <dbReference type="NCBI Taxonomy" id="6526"/>
    <lineage>
        <taxon>Eukaryota</taxon>
        <taxon>Metazoa</taxon>
        <taxon>Spiralia</taxon>
        <taxon>Lophotrochozoa</taxon>
        <taxon>Mollusca</taxon>
        <taxon>Gastropoda</taxon>
        <taxon>Heterobranchia</taxon>
        <taxon>Euthyneura</taxon>
        <taxon>Panpulmonata</taxon>
        <taxon>Hygrophila</taxon>
        <taxon>Lymnaeoidea</taxon>
        <taxon>Planorbidae</taxon>
        <taxon>Biomphalaria</taxon>
    </lineage>
</organism>
<feature type="domain" description="G-protein coupled receptors family 1 profile" evidence="11">
    <location>
        <begin position="42"/>
        <end position="297"/>
    </location>
</feature>
<proteinExistence type="predicted"/>
<dbReference type="OrthoDB" id="9445642at2759"/>
<keyword evidence="3 10" id="KW-0812">Transmembrane</keyword>
<evidence type="ECO:0000256" key="9">
    <source>
        <dbReference type="ARBA" id="ARBA00023224"/>
    </source>
</evidence>
<dbReference type="PANTHER" id="PTHR24246">
    <property type="entry name" value="OLFACTORY RECEPTOR AND ADENOSINE RECEPTOR"/>
    <property type="match status" value="1"/>
</dbReference>
<dbReference type="InterPro" id="IPR000276">
    <property type="entry name" value="GPCR_Rhodpsn"/>
</dbReference>
<evidence type="ECO:0000313" key="13">
    <source>
        <dbReference type="RefSeq" id="XP_055870078.1"/>
    </source>
</evidence>
<keyword evidence="5" id="KW-0297">G-protein coupled receptor</keyword>
<dbReference type="Pfam" id="PF00001">
    <property type="entry name" value="7tm_1"/>
    <property type="match status" value="1"/>
</dbReference>
<dbReference type="GO" id="GO:0004930">
    <property type="term" value="F:G protein-coupled receptor activity"/>
    <property type="evidence" value="ECO:0007669"/>
    <property type="project" value="UniProtKB-KW"/>
</dbReference>
<dbReference type="GeneID" id="129923387"/>
<evidence type="ECO:0000256" key="7">
    <source>
        <dbReference type="ARBA" id="ARBA00023170"/>
    </source>
</evidence>
<keyword evidence="8" id="KW-0325">Glycoprotein</keyword>
<sequence>MTVSTGFENKTTSNSPSSDKLGIVSIVYIVAEATVGFVCIVVNSVALKGLYSKNRSCNIRNSLILNVVISDISVGLLAALGSALVSTGMPYLYYNCVAVVFFILGSTNVSVLTRLAFFLEKVLALTSPSACEGLQRESLGIFVNLFIWCAGFLCASIPIHWVNRGSPKLENCSLRAVTQYEYLVYFNIFVLVLLPLAIVVSLYVYFLFLVHLYAQRIRTSYEMFIIDKRIQDTFAKDIRFVMMMPGVLIVLFVVTWLPISIMYCVDIFCLDCTHNNEFFLFATVLSHLNSCIYPLLYTATRGYVQTKLGLFMSLFNHEELYSYVKDALKLKEEAQKLSDRIEDCKMMSSRVTEIIVEYKETYFESQINSVEFPEQIVENKKTQLESIMNPAE</sequence>
<feature type="transmembrane region" description="Helical" evidence="10">
    <location>
        <begin position="182"/>
        <end position="214"/>
    </location>
</feature>
<evidence type="ECO:0000313" key="12">
    <source>
        <dbReference type="Proteomes" id="UP001165740"/>
    </source>
</evidence>
<comment type="subcellular location">
    <subcellularLocation>
        <location evidence="1">Cell membrane</location>
        <topology evidence="1">Multi-pass membrane protein</topology>
    </subcellularLocation>
</comment>
<keyword evidence="2" id="KW-1003">Cell membrane</keyword>
<evidence type="ECO:0000259" key="11">
    <source>
        <dbReference type="PROSITE" id="PS50262"/>
    </source>
</evidence>
<gene>
    <name evidence="13" type="primary">LOC129923387</name>
</gene>
<dbReference type="PANTHER" id="PTHR24246:SF27">
    <property type="entry name" value="ADENOSINE RECEPTOR, ISOFORM A"/>
    <property type="match status" value="1"/>
</dbReference>
<accession>A0A9W2Z4X7</accession>
<feature type="transmembrane region" description="Helical" evidence="10">
    <location>
        <begin position="279"/>
        <end position="297"/>
    </location>
</feature>
<feature type="transmembrane region" description="Helical" evidence="10">
    <location>
        <begin position="26"/>
        <end position="51"/>
    </location>
</feature>
<keyword evidence="12" id="KW-1185">Reference proteome</keyword>
<dbReference type="AlphaFoldDB" id="A0A9W2Z4X7"/>
<protein>
    <submittedName>
        <fullName evidence="13">Adenosine receptor A2a-like</fullName>
    </submittedName>
</protein>
<dbReference type="RefSeq" id="XP_055870078.1">
    <property type="nucleotide sequence ID" value="XM_056014103.1"/>
</dbReference>
<evidence type="ECO:0000256" key="10">
    <source>
        <dbReference type="SAM" id="Phobius"/>
    </source>
</evidence>
<keyword evidence="6 10" id="KW-0472">Membrane</keyword>